<evidence type="ECO:0000256" key="6">
    <source>
        <dbReference type="ARBA" id="ARBA00022822"/>
    </source>
</evidence>
<comment type="catalytic activity">
    <reaction evidence="1 9">
        <text>N-(5-phospho-beta-D-ribosyl)anthranilate = 1-(2-carboxyphenylamino)-1-deoxy-D-ribulose 5-phosphate</text>
        <dbReference type="Rhea" id="RHEA:21540"/>
        <dbReference type="ChEBI" id="CHEBI:18277"/>
        <dbReference type="ChEBI" id="CHEBI:58613"/>
        <dbReference type="EC" id="5.3.1.24"/>
    </reaction>
</comment>
<sequence>MAVKLKVCGVTRAEDLAACVELGVDAVGINLWSGSRRGLSLTEAGALLRAVDPPRSLERVGVFVEPSAEEVRRAAETLALDLVQIVGAEEVTGYGLPYLWVVRGTPALAELLPPTPRPARALLDAAVPGYGGAGQTTDWAWAATAVQQLAGLEVWLAGGITPANAAEAIAQVRPAGLDVASGTELPGARRGEKDRAAIVALLAACRGLPD</sequence>
<evidence type="ECO:0000256" key="9">
    <source>
        <dbReference type="HAMAP-Rule" id="MF_00135"/>
    </source>
</evidence>
<dbReference type="RefSeq" id="WP_267766891.1">
    <property type="nucleotide sequence ID" value="NZ_JAPNKE010000002.1"/>
</dbReference>
<reference evidence="11" key="1">
    <citation type="submission" date="2022-11" db="EMBL/GenBank/DDBJ databases">
        <title>Minimal conservation of predation-associated metabolite biosynthetic gene clusters underscores biosynthetic potential of Myxococcota including descriptions for ten novel species: Archangium lansinium sp. nov., Myxococcus landrumus sp. nov., Nannocystis bai.</title>
        <authorList>
            <person name="Ahearne A."/>
            <person name="Stevens C."/>
            <person name="Phillips K."/>
        </authorList>
    </citation>
    <scope>NUCLEOTIDE SEQUENCE</scope>
    <source>
        <strain evidence="11">Na p29</strain>
    </source>
</reference>
<dbReference type="AlphaFoldDB" id="A0A9X3EL99"/>
<dbReference type="InterPro" id="IPR001240">
    <property type="entry name" value="PRAI_dom"/>
</dbReference>
<evidence type="ECO:0000256" key="7">
    <source>
        <dbReference type="ARBA" id="ARBA00023141"/>
    </source>
</evidence>
<accession>A0A9X3EL99</accession>
<dbReference type="GO" id="GO:0004640">
    <property type="term" value="F:phosphoribosylanthranilate isomerase activity"/>
    <property type="evidence" value="ECO:0007669"/>
    <property type="project" value="UniProtKB-UniRule"/>
</dbReference>
<evidence type="ECO:0000256" key="3">
    <source>
        <dbReference type="ARBA" id="ARBA00012572"/>
    </source>
</evidence>
<feature type="domain" description="N-(5'phosphoribosyl) anthranilate isomerase (PRAI)" evidence="10">
    <location>
        <begin position="6"/>
        <end position="191"/>
    </location>
</feature>
<comment type="pathway">
    <text evidence="2 9">Amino-acid biosynthesis; L-tryptophan biosynthesis; L-tryptophan from chorismate: step 3/5.</text>
</comment>
<keyword evidence="8 9" id="KW-0413">Isomerase</keyword>
<dbReference type="InterPro" id="IPR013785">
    <property type="entry name" value="Aldolase_TIM"/>
</dbReference>
<evidence type="ECO:0000256" key="2">
    <source>
        <dbReference type="ARBA" id="ARBA00004664"/>
    </source>
</evidence>
<dbReference type="Gene3D" id="3.20.20.70">
    <property type="entry name" value="Aldolase class I"/>
    <property type="match status" value="1"/>
</dbReference>
<dbReference type="EC" id="5.3.1.24" evidence="3 9"/>
<evidence type="ECO:0000256" key="4">
    <source>
        <dbReference type="ARBA" id="ARBA00022272"/>
    </source>
</evidence>
<comment type="similarity">
    <text evidence="9">Belongs to the TrpF family.</text>
</comment>
<gene>
    <name evidence="9" type="primary">trpF</name>
    <name evidence="11" type="ORF">OV079_06625</name>
</gene>
<keyword evidence="12" id="KW-1185">Reference proteome</keyword>
<evidence type="ECO:0000313" key="12">
    <source>
        <dbReference type="Proteomes" id="UP001150924"/>
    </source>
</evidence>
<evidence type="ECO:0000256" key="1">
    <source>
        <dbReference type="ARBA" id="ARBA00001164"/>
    </source>
</evidence>
<keyword evidence="5 9" id="KW-0028">Amino-acid biosynthesis</keyword>
<comment type="caution">
    <text evidence="11">The sequence shown here is derived from an EMBL/GenBank/DDBJ whole genome shotgun (WGS) entry which is preliminary data.</text>
</comment>
<dbReference type="HAMAP" id="MF_00135">
    <property type="entry name" value="PRAI"/>
    <property type="match status" value="1"/>
</dbReference>
<dbReference type="CDD" id="cd00405">
    <property type="entry name" value="PRAI"/>
    <property type="match status" value="1"/>
</dbReference>
<dbReference type="EMBL" id="JAPNKE010000002">
    <property type="protein sequence ID" value="MCY1005250.1"/>
    <property type="molecule type" value="Genomic_DNA"/>
</dbReference>
<proteinExistence type="inferred from homology"/>
<dbReference type="Proteomes" id="UP001150924">
    <property type="component" value="Unassembled WGS sequence"/>
</dbReference>
<dbReference type="SUPFAM" id="SSF51366">
    <property type="entry name" value="Ribulose-phoshate binding barrel"/>
    <property type="match status" value="1"/>
</dbReference>
<evidence type="ECO:0000259" key="10">
    <source>
        <dbReference type="Pfam" id="PF00697"/>
    </source>
</evidence>
<protein>
    <recommendedName>
        <fullName evidence="4 9">N-(5'-phosphoribosyl)anthranilate isomerase</fullName>
        <shortName evidence="9">PRAI</shortName>
        <ecNumber evidence="3 9">5.3.1.24</ecNumber>
    </recommendedName>
</protein>
<dbReference type="PANTHER" id="PTHR42894">
    <property type="entry name" value="N-(5'-PHOSPHORIBOSYL)ANTHRANILATE ISOMERASE"/>
    <property type="match status" value="1"/>
</dbReference>
<name>A0A9X3EL99_9BACT</name>
<evidence type="ECO:0000313" key="11">
    <source>
        <dbReference type="EMBL" id="MCY1005250.1"/>
    </source>
</evidence>
<keyword evidence="7 9" id="KW-0057">Aromatic amino acid biosynthesis</keyword>
<dbReference type="PANTHER" id="PTHR42894:SF1">
    <property type="entry name" value="N-(5'-PHOSPHORIBOSYL)ANTHRANILATE ISOMERASE"/>
    <property type="match status" value="1"/>
</dbReference>
<dbReference type="GO" id="GO:0000162">
    <property type="term" value="P:L-tryptophan biosynthetic process"/>
    <property type="evidence" value="ECO:0007669"/>
    <property type="project" value="UniProtKB-UniRule"/>
</dbReference>
<dbReference type="InterPro" id="IPR044643">
    <property type="entry name" value="TrpF_fam"/>
</dbReference>
<dbReference type="Pfam" id="PF00697">
    <property type="entry name" value="PRAI"/>
    <property type="match status" value="1"/>
</dbReference>
<dbReference type="InterPro" id="IPR011060">
    <property type="entry name" value="RibuloseP-bd_barrel"/>
</dbReference>
<keyword evidence="6 9" id="KW-0822">Tryptophan biosynthesis</keyword>
<organism evidence="11 12">
    <name type="scientific">Nannocystis pusilla</name>
    <dbReference type="NCBI Taxonomy" id="889268"/>
    <lineage>
        <taxon>Bacteria</taxon>
        <taxon>Pseudomonadati</taxon>
        <taxon>Myxococcota</taxon>
        <taxon>Polyangia</taxon>
        <taxon>Nannocystales</taxon>
        <taxon>Nannocystaceae</taxon>
        <taxon>Nannocystis</taxon>
    </lineage>
</organism>
<evidence type="ECO:0000256" key="8">
    <source>
        <dbReference type="ARBA" id="ARBA00023235"/>
    </source>
</evidence>
<evidence type="ECO:0000256" key="5">
    <source>
        <dbReference type="ARBA" id="ARBA00022605"/>
    </source>
</evidence>